<evidence type="ECO:0000313" key="3">
    <source>
        <dbReference type="EMBL" id="NDV29394.1"/>
    </source>
</evidence>
<feature type="transmembrane region" description="Helical" evidence="1">
    <location>
        <begin position="512"/>
        <end position="530"/>
    </location>
</feature>
<accession>A0A6B2KXC3</accession>
<protein>
    <recommendedName>
        <fullName evidence="2">Glycosyl transferase 48 domain-containing protein</fullName>
    </recommendedName>
</protein>
<evidence type="ECO:0000259" key="2">
    <source>
        <dbReference type="Pfam" id="PF02364"/>
    </source>
</evidence>
<feature type="domain" description="Glycosyl transferase 48" evidence="2">
    <location>
        <begin position="26"/>
        <end position="499"/>
    </location>
</feature>
<dbReference type="GO" id="GO:0006075">
    <property type="term" value="P:(1-&gt;3)-beta-D-glucan biosynthetic process"/>
    <property type="evidence" value="ECO:0007669"/>
    <property type="project" value="InterPro"/>
</dbReference>
<proteinExistence type="predicted"/>
<reference evidence="3" key="1">
    <citation type="journal article" date="2020" name="J. Eukaryot. Microbiol.">
        <title>De novo Sequencing, Assembly and Annotation of the Transcriptome for the Free-Living Testate Amoeba Arcella intermedia.</title>
        <authorList>
            <person name="Ribeiro G.M."/>
            <person name="Porfirio-Sousa A.L."/>
            <person name="Maurer-Alcala X.X."/>
            <person name="Katz L.A."/>
            <person name="Lahr D.J.G."/>
        </authorList>
    </citation>
    <scope>NUCLEOTIDE SEQUENCE</scope>
</reference>
<sequence length="912" mass="105649">MDMLSDKEADYLKSSKDIDCTLLSSPDTQKHISFFINTLTVTPAHNYSFHDIPPTSILIPCYGEKLQFEWNPGPNYSPMSEFSHLVSKYPEEWLNLCERLKRGKLDDTPERILINSSDIRQEDPKMVTAITDWLSTHDQYVLKTIQGATDYYYALVRLAMHEGRLPEDEAQSAAKKKLQVILCMQNYQKRYDEVAPILARWLREFPCFQVVIDYEKQESLPEEFSQVPPAYKYATCLLEWDHKEKKVKFKSILPRTYPLRICDISARYVQGKSMNQIYGMTFAFGRFIQVLDANQGSHATEYLKFPSLLKDFRHHPQTGHVRYRIIGSREYIFTKNLGTVARCHAYQEWSFGTLVLRTYSDLGIRLHYGHPDVFHGPWAQAIAGLSKVNPDINTSEDVFGGFKTMLSNENSKHVEHIQFQKGRETGLANMTSFDTKISQGNSGLLRSRDVYHLMERLDYVTNFLLFQGVSGHFTTISMMMWSMKAYIFSLFIVSLSGTSLKALGNTTFSTEWLFHAGLTTIIPLVVEFLVEYGAVIGLLQCLFFLPISTIIYLFQMQTKHEAFIKGIFTGRAAHINTGRGLAIYRATMIDIFKNFGHTHVYPIMNVIFLSLGYKFISTDLGGGTLPLIMIYLLCAAVLLTPQIFNPPTLLVTDVGYEMFNFMTWIGKTESRLFLSEYTSSIHNSNSLLWFWAKIDRDNLPTTKKGMILSLFYHLGRMVFWLLTFVLILYPQIQFWVLFFLAFWFISTIIYALIYYLLQQYEQPFRIILIYLGCSGGMLYFFIKLGLYGVINFPELYVSFLFAVKILESFRGFMLDCIVIKSNLKYGEDKNKENHELYELFMVHVINKFFLVNLGRISMAFIWCLLNTVVALLMRPYWAYFILFGKNAGSRAFAFLKPLRKRRKLQNRFGIKL</sequence>
<dbReference type="GO" id="GO:0005886">
    <property type="term" value="C:plasma membrane"/>
    <property type="evidence" value="ECO:0007669"/>
    <property type="project" value="TreeGrafter"/>
</dbReference>
<evidence type="ECO:0000256" key="1">
    <source>
        <dbReference type="SAM" id="Phobius"/>
    </source>
</evidence>
<dbReference type="Pfam" id="PF02364">
    <property type="entry name" value="Glucan_synthase"/>
    <property type="match status" value="2"/>
</dbReference>
<keyword evidence="1" id="KW-0472">Membrane</keyword>
<feature type="transmembrane region" description="Helical" evidence="1">
    <location>
        <begin position="735"/>
        <end position="757"/>
    </location>
</feature>
<keyword evidence="1" id="KW-0812">Transmembrane</keyword>
<dbReference type="EMBL" id="GIBP01000425">
    <property type="protein sequence ID" value="NDV29394.1"/>
    <property type="molecule type" value="Transcribed_RNA"/>
</dbReference>
<feature type="transmembrane region" description="Helical" evidence="1">
    <location>
        <begin position="598"/>
        <end position="616"/>
    </location>
</feature>
<feature type="transmembrane region" description="Helical" evidence="1">
    <location>
        <begin position="622"/>
        <end position="640"/>
    </location>
</feature>
<feature type="transmembrane region" description="Helical" evidence="1">
    <location>
        <begin position="848"/>
        <end position="870"/>
    </location>
</feature>
<organism evidence="3">
    <name type="scientific">Arcella intermedia</name>
    <dbReference type="NCBI Taxonomy" id="1963864"/>
    <lineage>
        <taxon>Eukaryota</taxon>
        <taxon>Amoebozoa</taxon>
        <taxon>Tubulinea</taxon>
        <taxon>Elardia</taxon>
        <taxon>Arcellinida</taxon>
        <taxon>Sphaerothecina</taxon>
        <taxon>Arcellidae</taxon>
        <taxon>Arcella</taxon>
    </lineage>
</organism>
<dbReference type="GO" id="GO:0000148">
    <property type="term" value="C:1,3-beta-D-glucan synthase complex"/>
    <property type="evidence" value="ECO:0007669"/>
    <property type="project" value="InterPro"/>
</dbReference>
<feature type="transmembrane region" description="Helical" evidence="1">
    <location>
        <begin position="478"/>
        <end position="500"/>
    </location>
</feature>
<dbReference type="GO" id="GO:0003843">
    <property type="term" value="F:1,3-beta-D-glucan synthase activity"/>
    <property type="evidence" value="ECO:0007669"/>
    <property type="project" value="InterPro"/>
</dbReference>
<dbReference type="PANTHER" id="PTHR12741:SF48">
    <property type="entry name" value="1,3-BETA-GLUCAN SYNTHASE COMPONENT FKS1-RELATED"/>
    <property type="match status" value="1"/>
</dbReference>
<name>A0A6B2KXC3_9EUKA</name>
<feature type="transmembrane region" description="Helical" evidence="1">
    <location>
        <begin position="769"/>
        <end position="790"/>
    </location>
</feature>
<keyword evidence="1" id="KW-1133">Transmembrane helix</keyword>
<feature type="transmembrane region" description="Helical" evidence="1">
    <location>
        <begin position="536"/>
        <end position="554"/>
    </location>
</feature>
<dbReference type="PANTHER" id="PTHR12741">
    <property type="entry name" value="LYST-INTERACTING PROTEIN LIP5 DOPAMINE RESPONSIVE PROTEIN DRG-1"/>
    <property type="match status" value="1"/>
</dbReference>
<feature type="domain" description="Glycosyl transferase 48" evidence="2">
    <location>
        <begin position="514"/>
        <end position="673"/>
    </location>
</feature>
<dbReference type="AlphaFoldDB" id="A0A6B2KXC3"/>
<dbReference type="InterPro" id="IPR003440">
    <property type="entry name" value="Glyco_trans_48_dom"/>
</dbReference>
<feature type="transmembrane region" description="Helical" evidence="1">
    <location>
        <begin position="710"/>
        <end position="729"/>
    </location>
</feature>